<feature type="transmembrane region" description="Helical" evidence="1">
    <location>
        <begin position="38"/>
        <end position="58"/>
    </location>
</feature>
<reference evidence="2" key="1">
    <citation type="journal article" date="2012" name="PLoS ONE">
        <title>Gene sets for utilization of primary and secondary nutrition supplies in the distal gut of endangered iberian lynx.</title>
        <authorList>
            <person name="Alcaide M."/>
            <person name="Messina E."/>
            <person name="Richter M."/>
            <person name="Bargiela R."/>
            <person name="Peplies J."/>
            <person name="Huws S.A."/>
            <person name="Newbold C.J."/>
            <person name="Golyshin P.N."/>
            <person name="Simon M.A."/>
            <person name="Lopez G."/>
            <person name="Yakimov M.M."/>
            <person name="Ferrer M."/>
        </authorList>
    </citation>
    <scope>NUCLEOTIDE SEQUENCE</scope>
</reference>
<dbReference type="InterPro" id="IPR025250">
    <property type="entry name" value="DUF4199"/>
</dbReference>
<proteinExistence type="predicted"/>
<organism evidence="2">
    <name type="scientific">gut metagenome</name>
    <dbReference type="NCBI Taxonomy" id="749906"/>
    <lineage>
        <taxon>unclassified sequences</taxon>
        <taxon>metagenomes</taxon>
        <taxon>organismal metagenomes</taxon>
    </lineage>
</organism>
<name>J9H4F3_9ZZZZ</name>
<evidence type="ECO:0000313" key="2">
    <source>
        <dbReference type="EMBL" id="EJX10943.1"/>
    </source>
</evidence>
<keyword evidence="1" id="KW-0812">Transmembrane</keyword>
<accession>J9H4F3</accession>
<evidence type="ECO:0000256" key="1">
    <source>
        <dbReference type="SAM" id="Phobius"/>
    </source>
</evidence>
<dbReference type="EMBL" id="AMCI01000009">
    <property type="protein sequence ID" value="EJX10943.1"/>
    <property type="molecule type" value="Genomic_DNA"/>
</dbReference>
<feature type="transmembrane region" description="Helical" evidence="1">
    <location>
        <begin position="12"/>
        <end position="32"/>
    </location>
</feature>
<keyword evidence="1" id="KW-0472">Membrane</keyword>
<comment type="caution">
    <text evidence="2">The sequence shown here is derived from an EMBL/GenBank/DDBJ whole genome shotgun (WGS) entry which is preliminary data.</text>
</comment>
<dbReference type="Pfam" id="PF13858">
    <property type="entry name" value="DUF4199"/>
    <property type="match status" value="1"/>
</dbReference>
<protein>
    <recommendedName>
        <fullName evidence="3">DUF4199 domain-containing protein</fullName>
    </recommendedName>
</protein>
<keyword evidence="1" id="KW-1133">Transmembrane helix</keyword>
<gene>
    <name evidence="2" type="ORF">EVA_00371</name>
</gene>
<feature type="transmembrane region" description="Helical" evidence="1">
    <location>
        <begin position="78"/>
        <end position="97"/>
    </location>
</feature>
<evidence type="ECO:0008006" key="3">
    <source>
        <dbReference type="Google" id="ProtNLM"/>
    </source>
</evidence>
<feature type="transmembrane region" description="Helical" evidence="1">
    <location>
        <begin position="151"/>
        <end position="171"/>
    </location>
</feature>
<dbReference type="AlphaFoldDB" id="J9H4F3"/>
<sequence>MTNPKITLQECAMRYGTAMGLFWTFKFMLFPLGLRMPLLQLVFLVLTLGVPVLGYLLAKRFRERDCAGSLSFGRAFLFTTYMYLFASILVAVTHYIYFRYLDQGFIFATYRDMIEQFRGLAQAETLTSLDQLSQAIDTLAGLTPIQLTLQLISQNVFYGVFLALPTALLVMRRTPQA</sequence>